<protein>
    <recommendedName>
        <fullName evidence="9">Transcriptional regulatory protein</fullName>
    </recommendedName>
</protein>
<dbReference type="GO" id="GO:0005737">
    <property type="term" value="C:cytoplasm"/>
    <property type="evidence" value="ECO:0007669"/>
    <property type="project" value="UniProtKB-SubCell"/>
</dbReference>
<comment type="subcellular location">
    <subcellularLocation>
        <location evidence="1 9">Cytoplasm</location>
    </subcellularLocation>
</comment>
<dbReference type="InterPro" id="IPR011006">
    <property type="entry name" value="CheY-like_superfamily"/>
</dbReference>
<dbReference type="Gene3D" id="1.10.10.10">
    <property type="entry name" value="Winged helix-like DNA-binding domain superfamily/Winged helix DNA-binding domain"/>
    <property type="match status" value="1"/>
</dbReference>
<comment type="caution">
    <text evidence="12">The sequence shown here is derived from an EMBL/GenBank/DDBJ whole genome shotgun (WGS) entry which is preliminary data.</text>
</comment>
<keyword evidence="7 9" id="KW-0010">Activator</keyword>
<keyword evidence="6 9" id="KW-0238">DNA-binding</keyword>
<feature type="domain" description="Response regulatory" evidence="11">
    <location>
        <begin position="5"/>
        <end position="133"/>
    </location>
</feature>
<evidence type="ECO:0000256" key="6">
    <source>
        <dbReference type="ARBA" id="ARBA00023125"/>
    </source>
</evidence>
<dbReference type="Proteomes" id="UP000295411">
    <property type="component" value="Unassembled WGS sequence"/>
</dbReference>
<gene>
    <name evidence="12" type="ORF">E2F48_15820</name>
</gene>
<keyword evidence="2 9" id="KW-0963">Cytoplasm</keyword>
<evidence type="ECO:0000313" key="12">
    <source>
        <dbReference type="EMBL" id="TDK24217.1"/>
    </source>
</evidence>
<dbReference type="PIRSF" id="PIRSF006171">
    <property type="entry name" value="RR_citrat_malat"/>
    <property type="match status" value="1"/>
</dbReference>
<dbReference type="AlphaFoldDB" id="A0A4R5TS76"/>
<keyword evidence="3 10" id="KW-0597">Phosphoprotein</keyword>
<evidence type="ECO:0000256" key="7">
    <source>
        <dbReference type="ARBA" id="ARBA00023159"/>
    </source>
</evidence>
<sequence length="238" mass="25760">MEPIRVLVVEDDPIAADAHAEYVRRLDGFDLAGVARSGAEAMALLSTASAGGTGAQESPPGIDLILLDMNLPDAHGLDLLRRVRGLGLPTDVIAITAVRELHVVRSAISAGIVQYLIKPFTYSAFHDKLGAYREFRLNLTGQAASTTQSEVDQAFASLRPAAPASLPKGLSEDTLRAIIGQLKTLEEPVSAAEVASTLDLSRVTARRYLEYLADGQSVRRSSRYGTRGRPEFEYRWAR</sequence>
<dbReference type="GO" id="GO:0003677">
    <property type="term" value="F:DNA binding"/>
    <property type="evidence" value="ECO:0007669"/>
    <property type="project" value="UniProtKB-KW"/>
</dbReference>
<keyword evidence="8 9" id="KW-0804">Transcription</keyword>
<evidence type="ECO:0000313" key="13">
    <source>
        <dbReference type="Proteomes" id="UP000295411"/>
    </source>
</evidence>
<dbReference type="EMBL" id="SMTK01000005">
    <property type="protein sequence ID" value="TDK24217.1"/>
    <property type="molecule type" value="Genomic_DNA"/>
</dbReference>
<feature type="modified residue" description="4-aspartylphosphate" evidence="10">
    <location>
        <position position="68"/>
    </location>
</feature>
<dbReference type="InterPro" id="IPR024187">
    <property type="entry name" value="Sig_transdc_resp-reg_cit/mal"/>
</dbReference>
<dbReference type="PROSITE" id="PS50110">
    <property type="entry name" value="RESPONSE_REGULATORY"/>
    <property type="match status" value="1"/>
</dbReference>
<dbReference type="Gene3D" id="3.40.50.2300">
    <property type="match status" value="1"/>
</dbReference>
<keyword evidence="4 9" id="KW-0902">Two-component regulatory system</keyword>
<name>A0A4R5TS76_9MICC</name>
<reference evidence="12 13" key="1">
    <citation type="submission" date="2019-03" db="EMBL/GenBank/DDBJ databases">
        <title>Arthrobacter sp. nov., an bacterium isolated from biocrust in Mu Us Desert.</title>
        <authorList>
            <person name="Lixiong L."/>
        </authorList>
    </citation>
    <scope>NUCLEOTIDE SEQUENCE [LARGE SCALE GENOMIC DNA]</scope>
    <source>
        <strain evidence="12 13">SLN-3</strain>
    </source>
</reference>
<evidence type="ECO:0000259" key="11">
    <source>
        <dbReference type="PROSITE" id="PS50110"/>
    </source>
</evidence>
<dbReference type="SMART" id="SM00448">
    <property type="entry name" value="REC"/>
    <property type="match status" value="1"/>
</dbReference>
<evidence type="ECO:0000256" key="2">
    <source>
        <dbReference type="ARBA" id="ARBA00022490"/>
    </source>
</evidence>
<evidence type="ECO:0000256" key="10">
    <source>
        <dbReference type="PROSITE-ProRule" id="PRU00169"/>
    </source>
</evidence>
<dbReference type="InterPro" id="IPR036388">
    <property type="entry name" value="WH-like_DNA-bd_sf"/>
</dbReference>
<evidence type="ECO:0000256" key="5">
    <source>
        <dbReference type="ARBA" id="ARBA00023015"/>
    </source>
</evidence>
<dbReference type="RefSeq" id="WP_133404889.1">
    <property type="nucleotide sequence ID" value="NZ_SMTK01000005.1"/>
</dbReference>
<dbReference type="InterPro" id="IPR036390">
    <property type="entry name" value="WH_DNA-bd_sf"/>
</dbReference>
<proteinExistence type="predicted"/>
<dbReference type="GO" id="GO:0000156">
    <property type="term" value="F:phosphorelay response regulator activity"/>
    <property type="evidence" value="ECO:0007669"/>
    <property type="project" value="TreeGrafter"/>
</dbReference>
<keyword evidence="13" id="KW-1185">Reference proteome</keyword>
<evidence type="ECO:0000256" key="4">
    <source>
        <dbReference type="ARBA" id="ARBA00023012"/>
    </source>
</evidence>
<dbReference type="Pfam" id="PF00072">
    <property type="entry name" value="Response_reg"/>
    <property type="match status" value="1"/>
</dbReference>
<keyword evidence="5 9" id="KW-0805">Transcription regulation</keyword>
<accession>A0A4R5TS76</accession>
<dbReference type="InterPro" id="IPR001789">
    <property type="entry name" value="Sig_transdc_resp-reg_receiver"/>
</dbReference>
<dbReference type="PANTHER" id="PTHR45526:SF1">
    <property type="entry name" value="TRANSCRIPTIONAL REGULATORY PROTEIN DCUR-RELATED"/>
    <property type="match status" value="1"/>
</dbReference>
<evidence type="ECO:0000256" key="8">
    <source>
        <dbReference type="ARBA" id="ARBA00023163"/>
    </source>
</evidence>
<dbReference type="PANTHER" id="PTHR45526">
    <property type="entry name" value="TRANSCRIPTIONAL REGULATORY PROTEIN DPIA"/>
    <property type="match status" value="1"/>
</dbReference>
<dbReference type="SUPFAM" id="SSF52172">
    <property type="entry name" value="CheY-like"/>
    <property type="match status" value="1"/>
</dbReference>
<evidence type="ECO:0000256" key="9">
    <source>
        <dbReference type="PIRNR" id="PIRNR006171"/>
    </source>
</evidence>
<evidence type="ECO:0000256" key="1">
    <source>
        <dbReference type="ARBA" id="ARBA00004496"/>
    </source>
</evidence>
<dbReference type="InterPro" id="IPR051271">
    <property type="entry name" value="2C-system_Tx_regulators"/>
</dbReference>
<organism evidence="12 13">
    <name type="scientific">Arthrobacter crusticola</name>
    <dbReference type="NCBI Taxonomy" id="2547960"/>
    <lineage>
        <taxon>Bacteria</taxon>
        <taxon>Bacillati</taxon>
        <taxon>Actinomycetota</taxon>
        <taxon>Actinomycetes</taxon>
        <taxon>Micrococcales</taxon>
        <taxon>Micrococcaceae</taxon>
        <taxon>Arthrobacter</taxon>
    </lineage>
</organism>
<dbReference type="SUPFAM" id="SSF46785">
    <property type="entry name" value="Winged helix' DNA-binding domain"/>
    <property type="match status" value="1"/>
</dbReference>
<evidence type="ECO:0000256" key="3">
    <source>
        <dbReference type="ARBA" id="ARBA00022553"/>
    </source>
</evidence>
<dbReference type="OrthoDB" id="7187989at2"/>
<dbReference type="GO" id="GO:0003700">
    <property type="term" value="F:DNA-binding transcription factor activity"/>
    <property type="evidence" value="ECO:0007669"/>
    <property type="project" value="InterPro"/>
</dbReference>